<dbReference type="InterPro" id="IPR017439">
    <property type="entry name" value="Amidohydrolase"/>
</dbReference>
<dbReference type="NCBIfam" id="TIGR01891">
    <property type="entry name" value="amidohydrolases"/>
    <property type="match status" value="1"/>
</dbReference>
<dbReference type="InterPro" id="IPR052030">
    <property type="entry name" value="Peptidase_M20/M20A_hydrolases"/>
</dbReference>
<evidence type="ECO:0000259" key="2">
    <source>
        <dbReference type="Pfam" id="PF07687"/>
    </source>
</evidence>
<evidence type="ECO:0000313" key="4">
    <source>
        <dbReference type="Proteomes" id="UP000058599"/>
    </source>
</evidence>
<sequence>MAIALLGGHAPTAAQERSDWHGALLADIENMQSVDDANALQIGRWAELGYQEHKSSALLQERLAKAGFKVTTPIAGMPTAFVASYGEGKPVIGILAEFDALPGLSQAGVPVKQAMDGHDAGHGCGHNLLGVGSVLAAVAVRNWLAAHKGRGTIRVYGTPAEEGGGGKTYLVRDGLLNDVDVMMNWHPDSYNAAVTKSNLAMITGKFRFHGYATHASAAPDKGRSALDGVEVMNVMANMMREHIGEKSRIHYAITGTNPAPNIVPDFAEVYYFVRDPDAQEAQRLWDRIVKASEGAALGTGTTVDHEVLTGHYGYLPNTRLSQISHDNLKRVGGVIYDAQEMAFAQTLIQSFQQPVPKIDRAREIQPVELNPTDIWTGSSDVGDVSWTVPTNWIRTATYVPGTSGHSWQATAASNMSIGLKGMHVAAKTMALTTVDLMLSPELVAEVKAEFVERRGTGYRYVSLVGDRNPPLDYMK</sequence>
<dbReference type="InterPro" id="IPR017145">
    <property type="entry name" value="Aminobenzoyl-glu_utiliz_pB"/>
</dbReference>
<organism evidence="3 4">
    <name type="scientific">Sphingopyxis granuli</name>
    <dbReference type="NCBI Taxonomy" id="267128"/>
    <lineage>
        <taxon>Bacteria</taxon>
        <taxon>Pseudomonadati</taxon>
        <taxon>Pseudomonadota</taxon>
        <taxon>Alphaproteobacteria</taxon>
        <taxon>Sphingomonadales</taxon>
        <taxon>Sphingomonadaceae</taxon>
        <taxon>Sphingopyxis</taxon>
    </lineage>
</organism>
<dbReference type="Pfam" id="PF01546">
    <property type="entry name" value="Peptidase_M20"/>
    <property type="match status" value="1"/>
</dbReference>
<keyword evidence="1" id="KW-0378">Hydrolase</keyword>
<dbReference type="AlphaFoldDB" id="A0AA86L2I8"/>
<keyword evidence="4" id="KW-1185">Reference proteome</keyword>
<dbReference type="PANTHER" id="PTHR30575">
    <property type="entry name" value="PEPTIDASE M20"/>
    <property type="match status" value="1"/>
</dbReference>
<dbReference type="SUPFAM" id="SSF55031">
    <property type="entry name" value="Bacterial exopeptidase dimerisation domain"/>
    <property type="match status" value="1"/>
</dbReference>
<dbReference type="Gene3D" id="3.30.70.360">
    <property type="match status" value="1"/>
</dbReference>
<dbReference type="Proteomes" id="UP000058599">
    <property type="component" value="Chromosome"/>
</dbReference>
<evidence type="ECO:0000313" key="3">
    <source>
        <dbReference type="EMBL" id="AMG73851.1"/>
    </source>
</evidence>
<dbReference type="Pfam" id="PF07687">
    <property type="entry name" value="M20_dimer"/>
    <property type="match status" value="1"/>
</dbReference>
<dbReference type="Gene3D" id="3.40.630.10">
    <property type="entry name" value="Zn peptidases"/>
    <property type="match status" value="1"/>
</dbReference>
<dbReference type="InterPro" id="IPR002933">
    <property type="entry name" value="Peptidase_M20"/>
</dbReference>
<dbReference type="KEGG" id="sgi:SGRAN_1462"/>
<evidence type="ECO:0000256" key="1">
    <source>
        <dbReference type="ARBA" id="ARBA00022801"/>
    </source>
</evidence>
<dbReference type="GO" id="GO:0071713">
    <property type="term" value="F:para-aminobenzoyl-glutamate hydrolase activity"/>
    <property type="evidence" value="ECO:0007669"/>
    <property type="project" value="TreeGrafter"/>
</dbReference>
<gene>
    <name evidence="3" type="primary">abgB</name>
    <name evidence="3" type="ORF">SGRAN_1462</name>
</gene>
<dbReference type="EMBL" id="CP012199">
    <property type="protein sequence ID" value="AMG73851.1"/>
    <property type="molecule type" value="Genomic_DNA"/>
</dbReference>
<name>A0AA86L2I8_9SPHN</name>
<dbReference type="InterPro" id="IPR011650">
    <property type="entry name" value="Peptidase_M20_dimer"/>
</dbReference>
<dbReference type="PANTHER" id="PTHR30575:SF0">
    <property type="entry name" value="XAA-ARG DIPEPTIDASE"/>
    <property type="match status" value="1"/>
</dbReference>
<dbReference type="InterPro" id="IPR036264">
    <property type="entry name" value="Bact_exopeptidase_dim_dom"/>
</dbReference>
<dbReference type="GO" id="GO:0046657">
    <property type="term" value="P:folic acid catabolic process"/>
    <property type="evidence" value="ECO:0007669"/>
    <property type="project" value="TreeGrafter"/>
</dbReference>
<dbReference type="GO" id="GO:0016805">
    <property type="term" value="F:dipeptidase activity"/>
    <property type="evidence" value="ECO:0007669"/>
    <property type="project" value="TreeGrafter"/>
</dbReference>
<dbReference type="GO" id="GO:0005737">
    <property type="term" value="C:cytoplasm"/>
    <property type="evidence" value="ECO:0007669"/>
    <property type="project" value="TreeGrafter"/>
</dbReference>
<dbReference type="PIRSF" id="PIRSF037227">
    <property type="entry name" value="Aminobenzoyl-glu_utiliz_pB"/>
    <property type="match status" value="1"/>
</dbReference>
<feature type="domain" description="Peptidase M20 dimerisation" evidence="2">
    <location>
        <begin position="201"/>
        <end position="293"/>
    </location>
</feature>
<reference evidence="3 4" key="1">
    <citation type="journal article" date="2016" name="BMC Genomics">
        <title>Genomic analysis of the nitrate-respiring Sphingopyxis granuli (formerly Sphingomonas macrogoltabida) strain TFA.</title>
        <authorList>
            <person name="Garcia-Romero I."/>
            <person name="Perez-Pulido A.J."/>
            <person name="Gonzalez-Flores Y.E."/>
            <person name="Reyes-Ramirez F."/>
            <person name="Santero E."/>
            <person name="Floriano B."/>
        </authorList>
    </citation>
    <scope>NUCLEOTIDE SEQUENCE [LARGE SCALE GENOMIC DNA]</scope>
    <source>
        <strain evidence="3 4">TFA</strain>
    </source>
</reference>
<proteinExistence type="predicted"/>
<accession>A0AA86L2I8</accession>
<protein>
    <submittedName>
        <fullName evidence="3">Amidohydrolase</fullName>
    </submittedName>
</protein>
<dbReference type="SUPFAM" id="SSF53187">
    <property type="entry name" value="Zn-dependent exopeptidases"/>
    <property type="match status" value="1"/>
</dbReference>